<name>A0ABS2SXH5_9BACI</name>
<gene>
    <name evidence="1" type="ORF">JOC54_003513</name>
</gene>
<dbReference type="EMBL" id="JAFBCV010000012">
    <property type="protein sequence ID" value="MBM7840233.1"/>
    <property type="molecule type" value="Genomic_DNA"/>
</dbReference>
<dbReference type="Proteomes" id="UP001179280">
    <property type="component" value="Unassembled WGS sequence"/>
</dbReference>
<keyword evidence="2" id="KW-1185">Reference proteome</keyword>
<sequence length="50" mass="6496">MEEQRPTKEEYKFKINEMRKEEEEYRREAFIEIYEEYISLLEYEIDRLKK</sequence>
<evidence type="ECO:0000313" key="2">
    <source>
        <dbReference type="Proteomes" id="UP001179280"/>
    </source>
</evidence>
<evidence type="ECO:0000313" key="1">
    <source>
        <dbReference type="EMBL" id="MBM7840233.1"/>
    </source>
</evidence>
<protein>
    <submittedName>
        <fullName evidence="1">Uncharacterized protein</fullName>
    </submittedName>
</protein>
<dbReference type="RefSeq" id="WP_204467761.1">
    <property type="nucleotide sequence ID" value="NZ_JAFBCV010000012.1"/>
</dbReference>
<reference evidence="1" key="1">
    <citation type="submission" date="2021-01" db="EMBL/GenBank/DDBJ databases">
        <title>Genomic Encyclopedia of Type Strains, Phase IV (KMG-IV): sequencing the most valuable type-strain genomes for metagenomic binning, comparative biology and taxonomic classification.</title>
        <authorList>
            <person name="Goeker M."/>
        </authorList>
    </citation>
    <scope>NUCLEOTIDE SEQUENCE</scope>
    <source>
        <strain evidence="1">DSM 21943</strain>
    </source>
</reference>
<comment type="caution">
    <text evidence="1">The sequence shown here is derived from an EMBL/GenBank/DDBJ whole genome shotgun (WGS) entry which is preliminary data.</text>
</comment>
<accession>A0ABS2SXH5</accession>
<proteinExistence type="predicted"/>
<organism evidence="1 2">
    <name type="scientific">Shouchella xiaoxiensis</name>
    <dbReference type="NCBI Taxonomy" id="766895"/>
    <lineage>
        <taxon>Bacteria</taxon>
        <taxon>Bacillati</taxon>
        <taxon>Bacillota</taxon>
        <taxon>Bacilli</taxon>
        <taxon>Bacillales</taxon>
        <taxon>Bacillaceae</taxon>
        <taxon>Shouchella</taxon>
    </lineage>
</organism>